<evidence type="ECO:0000313" key="4">
    <source>
        <dbReference type="Proteomes" id="UP001499930"/>
    </source>
</evidence>
<evidence type="ECO:0000256" key="1">
    <source>
        <dbReference type="SAM" id="MobiDB-lite"/>
    </source>
</evidence>
<evidence type="ECO:0000313" key="3">
    <source>
        <dbReference type="EMBL" id="GAA3018517.1"/>
    </source>
</evidence>
<protein>
    <recommendedName>
        <fullName evidence="5">TIGR02206 family membrane protein</fullName>
    </recommendedName>
</protein>
<feature type="transmembrane region" description="Helical" evidence="2">
    <location>
        <begin position="39"/>
        <end position="56"/>
    </location>
</feature>
<feature type="transmembrane region" description="Helical" evidence="2">
    <location>
        <begin position="9"/>
        <end position="27"/>
    </location>
</feature>
<keyword evidence="4" id="KW-1185">Reference proteome</keyword>
<evidence type="ECO:0008006" key="5">
    <source>
        <dbReference type="Google" id="ProtNLM"/>
    </source>
</evidence>
<evidence type="ECO:0000256" key="2">
    <source>
        <dbReference type="SAM" id="Phobius"/>
    </source>
</evidence>
<dbReference type="EMBL" id="BAAAWD010000014">
    <property type="protein sequence ID" value="GAA3018517.1"/>
    <property type="molecule type" value="Genomic_DNA"/>
</dbReference>
<sequence length="270" mass="29417">MIPPKHRRFLIFASLAVIAAAIVWFGLPHDREVKSLWLFLFKLVPFVMAAEAVAALDVEWAKRMRLPLLLIPPAFLLYFLYFVPKIFFFGGAISEDPTSFGNLYYHVLTLTPMIILALALAYRLGGGTAATVRRLSYGMLLLMLSGLEDLAFLTVNDHTDPAYATIPEVWEWASHITVFIGHPPTKMEAYVFIAVHVILALLVFLSPQRWWEALVRSPRSRADGTDGPDAPTAPTAPGVSRAADASDVSDAADAPGAGAARADGSPASRG</sequence>
<keyword evidence="2" id="KW-0812">Transmembrane</keyword>
<organism evidence="3 4">
    <name type="scientific">Streptosporangium longisporum</name>
    <dbReference type="NCBI Taxonomy" id="46187"/>
    <lineage>
        <taxon>Bacteria</taxon>
        <taxon>Bacillati</taxon>
        <taxon>Actinomycetota</taxon>
        <taxon>Actinomycetes</taxon>
        <taxon>Streptosporangiales</taxon>
        <taxon>Streptosporangiaceae</taxon>
        <taxon>Streptosporangium</taxon>
    </lineage>
</organism>
<dbReference type="Proteomes" id="UP001499930">
    <property type="component" value="Unassembled WGS sequence"/>
</dbReference>
<gene>
    <name evidence="3" type="ORF">GCM10017559_48200</name>
</gene>
<name>A0ABN3Y4S8_9ACTN</name>
<feature type="transmembrane region" description="Helical" evidence="2">
    <location>
        <begin position="189"/>
        <end position="211"/>
    </location>
</feature>
<feature type="transmembrane region" description="Helical" evidence="2">
    <location>
        <begin position="137"/>
        <end position="155"/>
    </location>
</feature>
<feature type="transmembrane region" description="Helical" evidence="2">
    <location>
        <begin position="68"/>
        <end position="91"/>
    </location>
</feature>
<reference evidence="3 4" key="1">
    <citation type="journal article" date="2019" name="Int. J. Syst. Evol. Microbiol.">
        <title>The Global Catalogue of Microorganisms (GCM) 10K type strain sequencing project: providing services to taxonomists for standard genome sequencing and annotation.</title>
        <authorList>
            <consortium name="The Broad Institute Genomics Platform"/>
            <consortium name="The Broad Institute Genome Sequencing Center for Infectious Disease"/>
            <person name="Wu L."/>
            <person name="Ma J."/>
        </authorList>
    </citation>
    <scope>NUCLEOTIDE SEQUENCE [LARGE SCALE GENOMIC DNA]</scope>
    <source>
        <strain evidence="3 4">JCM 3106</strain>
    </source>
</reference>
<feature type="compositionally biased region" description="Low complexity" evidence="1">
    <location>
        <begin position="225"/>
        <end position="270"/>
    </location>
</feature>
<proteinExistence type="predicted"/>
<comment type="caution">
    <text evidence="3">The sequence shown here is derived from an EMBL/GenBank/DDBJ whole genome shotgun (WGS) entry which is preliminary data.</text>
</comment>
<keyword evidence="2" id="KW-1133">Transmembrane helix</keyword>
<dbReference type="RefSeq" id="WP_344899092.1">
    <property type="nucleotide sequence ID" value="NZ_BAAAWD010000014.1"/>
</dbReference>
<accession>A0ABN3Y4S8</accession>
<feature type="transmembrane region" description="Helical" evidence="2">
    <location>
        <begin position="103"/>
        <end position="125"/>
    </location>
</feature>
<keyword evidence="2" id="KW-0472">Membrane</keyword>
<feature type="region of interest" description="Disordered" evidence="1">
    <location>
        <begin position="218"/>
        <end position="270"/>
    </location>
</feature>